<comment type="caution">
    <text evidence="2">The sequence shown here is derived from an EMBL/GenBank/DDBJ whole genome shotgun (WGS) entry which is preliminary data.</text>
</comment>
<dbReference type="InterPro" id="IPR050678">
    <property type="entry name" value="DNA_Partitioning_ATPase"/>
</dbReference>
<dbReference type="PANTHER" id="PTHR13696">
    <property type="entry name" value="P-LOOP CONTAINING NUCLEOSIDE TRIPHOSPHATE HYDROLASE"/>
    <property type="match status" value="1"/>
</dbReference>
<dbReference type="EMBL" id="RSED01000026">
    <property type="protein sequence ID" value="RRS01156.1"/>
    <property type="molecule type" value="Genomic_DNA"/>
</dbReference>
<dbReference type="CDD" id="cd02042">
    <property type="entry name" value="ParAB_family"/>
    <property type="match status" value="1"/>
</dbReference>
<dbReference type="AlphaFoldDB" id="A0A426V2S6"/>
<dbReference type="RefSeq" id="WP_125245256.1">
    <property type="nucleotide sequence ID" value="NZ_RSED01000026.1"/>
</dbReference>
<feature type="domain" description="AAA" evidence="1">
    <location>
        <begin position="8"/>
        <end position="180"/>
    </location>
</feature>
<dbReference type="OrthoDB" id="9785810at2"/>
<dbReference type="PANTHER" id="PTHR13696:SF99">
    <property type="entry name" value="COBYRINIC ACID AC-DIAMIDE SYNTHASE"/>
    <property type="match status" value="1"/>
</dbReference>
<organism evidence="2 3">
    <name type="scientific">Aquabacterium soli</name>
    <dbReference type="NCBI Taxonomy" id="2493092"/>
    <lineage>
        <taxon>Bacteria</taxon>
        <taxon>Pseudomonadati</taxon>
        <taxon>Pseudomonadota</taxon>
        <taxon>Betaproteobacteria</taxon>
        <taxon>Burkholderiales</taxon>
        <taxon>Aquabacterium</taxon>
    </lineage>
</organism>
<evidence type="ECO:0000313" key="3">
    <source>
        <dbReference type="Proteomes" id="UP000269265"/>
    </source>
</evidence>
<reference evidence="2 3" key="1">
    <citation type="submission" date="2018-12" db="EMBL/GenBank/DDBJ databases">
        <title>The whole draft genome of Aquabacterium sp. SJQ9.</title>
        <authorList>
            <person name="Sun L."/>
            <person name="Gao X."/>
            <person name="Chen W."/>
            <person name="Huang K."/>
        </authorList>
    </citation>
    <scope>NUCLEOTIDE SEQUENCE [LARGE SCALE GENOMIC DNA]</scope>
    <source>
        <strain evidence="2 3">SJQ9</strain>
    </source>
</reference>
<evidence type="ECO:0000313" key="2">
    <source>
        <dbReference type="EMBL" id="RRS01156.1"/>
    </source>
</evidence>
<evidence type="ECO:0000259" key="1">
    <source>
        <dbReference type="Pfam" id="PF13614"/>
    </source>
</evidence>
<dbReference type="Pfam" id="PF13614">
    <property type="entry name" value="AAA_31"/>
    <property type="match status" value="1"/>
</dbReference>
<name>A0A426V2S6_9BURK</name>
<dbReference type="Proteomes" id="UP000269265">
    <property type="component" value="Unassembled WGS sequence"/>
</dbReference>
<protein>
    <submittedName>
        <fullName evidence="2">ParA family protein</fullName>
    </submittedName>
</protein>
<dbReference type="SUPFAM" id="SSF52540">
    <property type="entry name" value="P-loop containing nucleoside triphosphate hydrolases"/>
    <property type="match status" value="1"/>
</dbReference>
<dbReference type="Gene3D" id="3.40.50.300">
    <property type="entry name" value="P-loop containing nucleotide triphosphate hydrolases"/>
    <property type="match status" value="1"/>
</dbReference>
<gene>
    <name evidence="2" type="ORF">EIP75_21505</name>
</gene>
<dbReference type="InterPro" id="IPR027417">
    <property type="entry name" value="P-loop_NTPase"/>
</dbReference>
<dbReference type="InterPro" id="IPR025669">
    <property type="entry name" value="AAA_dom"/>
</dbReference>
<keyword evidence="3" id="KW-1185">Reference proteome</keyword>
<proteinExistence type="predicted"/>
<sequence length="261" mass="28298">MAKPKALLFAIQKGGQGKSMLSTHTAFLAAERGKKVLAADLDGQGTFSRNLVPDEFDRDTAPSLSLFTGTQRAPMPISLPYRTDGTISLMSGDRRLVQVDENPKIAVETLRTRLDKCAAGADLVVLDPPPTLGKRLRAALIAADFVVMPFVPARESVDGLGDLMDTIEEVKQEYNPNLKVIGLLANMVNSRSGFDRRILDDLQAAAPDMLLPMMIHDRTSISGAMASSRPVWQGSQGESQKKAGAEVRQALNHILDTVFKN</sequence>
<accession>A0A426V2S6</accession>